<keyword evidence="2" id="KW-1185">Reference proteome</keyword>
<dbReference type="EMBL" id="AP026978">
    <property type="protein sequence ID" value="BDT97300.1"/>
    <property type="molecule type" value="Genomic_DNA"/>
</dbReference>
<dbReference type="Proteomes" id="UP001317870">
    <property type="component" value="Chromosome"/>
</dbReference>
<sequence>MAILAAVGASAMSIYLRDGDRERQAPPEGVLRDYLGYYVVAASESGAPVDTGVVADIAVHGSFRVQYAAHVDRVCVRVFPASSSAYAGMTMQLTLAQAIGLRALLDAGIADALAARDDREADMGEAVDGNGAERNEAER</sequence>
<reference evidence="1 2" key="1">
    <citation type="submission" date="2022-11" db="EMBL/GenBank/DDBJ databases">
        <title>Genome Sequencing of Nocardia sp. ON39_IFM12276 and assembly.</title>
        <authorList>
            <person name="Shimojima M."/>
            <person name="Toyokawa M."/>
            <person name="Uesaka K."/>
        </authorList>
    </citation>
    <scope>NUCLEOTIDE SEQUENCE [LARGE SCALE GENOMIC DNA]</scope>
    <source>
        <strain evidence="1 2">IFM 12276</strain>
    </source>
</reference>
<gene>
    <name evidence="1" type="ORF">IFM12276_03290</name>
</gene>
<proteinExistence type="predicted"/>
<accession>A0ABM8CRQ1</accession>
<name>A0ABM8CRQ1_9NOCA</name>
<evidence type="ECO:0000313" key="1">
    <source>
        <dbReference type="EMBL" id="BDT97300.1"/>
    </source>
</evidence>
<dbReference type="RefSeq" id="WP_281877242.1">
    <property type="nucleotide sequence ID" value="NZ_AP026978.1"/>
</dbReference>
<evidence type="ECO:0000313" key="2">
    <source>
        <dbReference type="Proteomes" id="UP001317870"/>
    </source>
</evidence>
<organism evidence="1 2">
    <name type="scientific">Nocardia sputorum</name>
    <dbReference type="NCBI Taxonomy" id="2984338"/>
    <lineage>
        <taxon>Bacteria</taxon>
        <taxon>Bacillati</taxon>
        <taxon>Actinomycetota</taxon>
        <taxon>Actinomycetes</taxon>
        <taxon>Mycobacteriales</taxon>
        <taxon>Nocardiaceae</taxon>
        <taxon>Nocardia</taxon>
    </lineage>
</organism>
<protein>
    <submittedName>
        <fullName evidence="1">Uncharacterized protein</fullName>
    </submittedName>
</protein>